<protein>
    <submittedName>
        <fullName evidence="2">Uncharacterized protein</fullName>
    </submittedName>
</protein>
<reference evidence="3" key="1">
    <citation type="journal article" date="2019" name="Int. J. Syst. Evol. Microbiol.">
        <title>The Global Catalogue of Microorganisms (GCM) 10K type strain sequencing project: providing services to taxonomists for standard genome sequencing and annotation.</title>
        <authorList>
            <consortium name="The Broad Institute Genomics Platform"/>
            <consortium name="The Broad Institute Genome Sequencing Center for Infectious Disease"/>
            <person name="Wu L."/>
            <person name="Ma J."/>
        </authorList>
    </citation>
    <scope>NUCLEOTIDE SEQUENCE [LARGE SCALE GENOMIC DNA]</scope>
    <source>
        <strain evidence="3">JCM 16259</strain>
    </source>
</reference>
<organism evidence="2 3">
    <name type="scientific">Terrabacter carboxydivorans</name>
    <dbReference type="NCBI Taxonomy" id="619730"/>
    <lineage>
        <taxon>Bacteria</taxon>
        <taxon>Bacillati</taxon>
        <taxon>Actinomycetota</taxon>
        <taxon>Actinomycetes</taxon>
        <taxon>Micrococcales</taxon>
        <taxon>Intrasporangiaceae</taxon>
        <taxon>Terrabacter</taxon>
    </lineage>
</organism>
<comment type="caution">
    <text evidence="2">The sequence shown here is derived from an EMBL/GenBank/DDBJ whole genome shotgun (WGS) entry which is preliminary data.</text>
</comment>
<keyword evidence="3" id="KW-1185">Reference proteome</keyword>
<feature type="region of interest" description="Disordered" evidence="1">
    <location>
        <begin position="1"/>
        <end position="58"/>
    </location>
</feature>
<name>A0ABP5ZIR0_9MICO</name>
<dbReference type="Proteomes" id="UP001500730">
    <property type="component" value="Unassembled WGS sequence"/>
</dbReference>
<evidence type="ECO:0000313" key="2">
    <source>
        <dbReference type="EMBL" id="GAA2499504.1"/>
    </source>
</evidence>
<dbReference type="EMBL" id="BAAARE010000026">
    <property type="protein sequence ID" value="GAA2499504.1"/>
    <property type="molecule type" value="Genomic_DNA"/>
</dbReference>
<sequence length="58" mass="6470">MVTANGNQARRAWRASAKQNDDESHDDAGDVPYETLPCLKHRTEQRSESAMHGGDTAW</sequence>
<gene>
    <name evidence="2" type="ORF">GCM10009858_42300</name>
</gene>
<evidence type="ECO:0000313" key="3">
    <source>
        <dbReference type="Proteomes" id="UP001500730"/>
    </source>
</evidence>
<feature type="compositionally biased region" description="Basic and acidic residues" evidence="1">
    <location>
        <begin position="19"/>
        <end position="28"/>
    </location>
</feature>
<proteinExistence type="predicted"/>
<evidence type="ECO:0000256" key="1">
    <source>
        <dbReference type="SAM" id="MobiDB-lite"/>
    </source>
</evidence>
<accession>A0ABP5ZIR0</accession>